<dbReference type="PROSITE" id="PS50865">
    <property type="entry name" value="ZF_MYND_2"/>
    <property type="match status" value="1"/>
</dbReference>
<feature type="domain" description="MYND-type" evidence="6">
    <location>
        <begin position="4"/>
        <end position="40"/>
    </location>
</feature>
<dbReference type="GO" id="GO:0008270">
    <property type="term" value="F:zinc ion binding"/>
    <property type="evidence" value="ECO:0007669"/>
    <property type="project" value="UniProtKB-KW"/>
</dbReference>
<keyword evidence="3" id="KW-0862">Zinc</keyword>
<comment type="caution">
    <text evidence="7">The sequence shown here is derived from an EMBL/GenBank/DDBJ whole genome shotgun (WGS) entry which is preliminary data.</text>
</comment>
<evidence type="ECO:0000313" key="7">
    <source>
        <dbReference type="EMBL" id="EKG15542.1"/>
    </source>
</evidence>
<dbReference type="Gene3D" id="6.10.140.2220">
    <property type="match status" value="1"/>
</dbReference>
<feature type="compositionally biased region" description="Low complexity" evidence="5">
    <location>
        <begin position="500"/>
        <end position="510"/>
    </location>
</feature>
<dbReference type="HOGENOM" id="CLU_383128_0_0_1"/>
<dbReference type="PROSITE" id="PS01360">
    <property type="entry name" value="ZF_MYND_1"/>
    <property type="match status" value="1"/>
</dbReference>
<organism evidence="7 8">
    <name type="scientific">Macrophomina phaseolina (strain MS6)</name>
    <name type="common">Charcoal rot fungus</name>
    <dbReference type="NCBI Taxonomy" id="1126212"/>
    <lineage>
        <taxon>Eukaryota</taxon>
        <taxon>Fungi</taxon>
        <taxon>Dikarya</taxon>
        <taxon>Ascomycota</taxon>
        <taxon>Pezizomycotina</taxon>
        <taxon>Dothideomycetes</taxon>
        <taxon>Dothideomycetes incertae sedis</taxon>
        <taxon>Botryosphaeriales</taxon>
        <taxon>Botryosphaeriaceae</taxon>
        <taxon>Macrophomina</taxon>
    </lineage>
</organism>
<name>K2RS68_MACPH</name>
<feature type="compositionally biased region" description="Low complexity" evidence="5">
    <location>
        <begin position="535"/>
        <end position="548"/>
    </location>
</feature>
<reference evidence="7 8" key="1">
    <citation type="journal article" date="2012" name="BMC Genomics">
        <title>Tools to kill: Genome of one of the most destructive plant pathogenic fungi Macrophomina phaseolina.</title>
        <authorList>
            <person name="Islam M.S."/>
            <person name="Haque M.S."/>
            <person name="Islam M.M."/>
            <person name="Emdad E.M."/>
            <person name="Halim A."/>
            <person name="Hossen Q.M.M."/>
            <person name="Hossain M.Z."/>
            <person name="Ahmed B."/>
            <person name="Rahim S."/>
            <person name="Rahman M.S."/>
            <person name="Alam M.M."/>
            <person name="Hou S."/>
            <person name="Wan X."/>
            <person name="Saito J.A."/>
            <person name="Alam M."/>
        </authorList>
    </citation>
    <scope>NUCLEOTIDE SEQUENCE [LARGE SCALE GENOMIC DNA]</scope>
    <source>
        <strain evidence="7 8">MS6</strain>
    </source>
</reference>
<dbReference type="OrthoDB" id="437457at2759"/>
<evidence type="ECO:0000256" key="2">
    <source>
        <dbReference type="ARBA" id="ARBA00022771"/>
    </source>
</evidence>
<dbReference type="InParanoid" id="K2RS68"/>
<proteinExistence type="predicted"/>
<keyword evidence="2 4" id="KW-0863">Zinc-finger</keyword>
<sequence>MSSCAICNTAGARACTRCRSISYCCRECQQKDWPSHRLLCAQFLTQPPRPSPSHRRAILLRPEAKTPRLEWVRCIKVENHPDFGTYELNEGVDTLLLSLDSGPTTTYSGITRVPFQRNIPRKRDLDHTIELSFRDDILNDSSLKNLAVVEVTKGRAVHDWRGPLVFMRKKEVGFDPMSYEDITLQDFRDIVDYLVYYCNPRFENRGYTIADVDALMGNYSEEELGKRKDATRSEGQPQTPKPAWRQKLDELKRQQADIEHRILHPREPTHDEMIEWIRDIKQLQALSAPKLLNSSLTKRRLKSVRVNCVGDLHPDKSRYSMVEMPGGHPFFEDGFQASPISPISKLVGFPVRGKRQPRYPDSDNTPESYDNPAAAYLFTEMDPISPHWGFSLSRLYWGYQVGSIVLMRDDGEDLTVEQAEALCGFCQLIVAPLLESALVGAVSKDAIMDMLTPELFQQTVDLVRSQRDQVQALLRTKTDAAIFPATPTVEAGPILPPLPSSSSASASASSHTTRPSLWERKDSKIDASPLPTPLPSTTNAPILPLDTATTDDDPTHPPPLSSAPYTLAIRIACVAESTTPSLTGSSPTNTKYKPLLLPPHHPALTAPIAPLSRLAGLPLRCWRDPTSSQPPPTPLGFVSSSDPDPQVADILPPAAGDNPEVSHLFIEWEDLTHPFWGFAPPAWQRDVGSVVVCRADGGDLEEGLCRGLVEFGPWVERLPFLY</sequence>
<accession>K2RS68</accession>
<evidence type="ECO:0000256" key="4">
    <source>
        <dbReference type="PROSITE-ProRule" id="PRU00134"/>
    </source>
</evidence>
<feature type="region of interest" description="Disordered" evidence="5">
    <location>
        <begin position="225"/>
        <end position="245"/>
    </location>
</feature>
<evidence type="ECO:0000313" key="8">
    <source>
        <dbReference type="Proteomes" id="UP000007129"/>
    </source>
</evidence>
<dbReference type="Proteomes" id="UP000007129">
    <property type="component" value="Unassembled WGS sequence"/>
</dbReference>
<dbReference type="InterPro" id="IPR002893">
    <property type="entry name" value="Znf_MYND"/>
</dbReference>
<dbReference type="eggNOG" id="ENOG502SQ86">
    <property type="taxonomic scope" value="Eukaryota"/>
</dbReference>
<dbReference type="Pfam" id="PF01753">
    <property type="entry name" value="zf-MYND"/>
    <property type="match status" value="1"/>
</dbReference>
<dbReference type="VEuPathDB" id="FungiDB:MPH_07282"/>
<keyword evidence="1" id="KW-0479">Metal-binding</keyword>
<dbReference type="SUPFAM" id="SSF144232">
    <property type="entry name" value="HIT/MYND zinc finger-like"/>
    <property type="match status" value="1"/>
</dbReference>
<evidence type="ECO:0000256" key="1">
    <source>
        <dbReference type="ARBA" id="ARBA00022723"/>
    </source>
</evidence>
<dbReference type="AlphaFoldDB" id="K2RS68"/>
<evidence type="ECO:0000256" key="3">
    <source>
        <dbReference type="ARBA" id="ARBA00022833"/>
    </source>
</evidence>
<evidence type="ECO:0000256" key="5">
    <source>
        <dbReference type="SAM" id="MobiDB-lite"/>
    </source>
</evidence>
<evidence type="ECO:0000259" key="6">
    <source>
        <dbReference type="PROSITE" id="PS50865"/>
    </source>
</evidence>
<gene>
    <name evidence="7" type="ORF">MPH_07282</name>
</gene>
<dbReference type="EMBL" id="AHHD01000295">
    <property type="protein sequence ID" value="EKG15542.1"/>
    <property type="molecule type" value="Genomic_DNA"/>
</dbReference>
<protein>
    <submittedName>
        <fullName evidence="7">Zinc finger MYND-type protein</fullName>
    </submittedName>
</protein>
<dbReference type="STRING" id="1126212.K2RS68"/>
<feature type="region of interest" description="Disordered" evidence="5">
    <location>
        <begin position="492"/>
        <end position="562"/>
    </location>
</feature>